<keyword evidence="4" id="KW-1185">Reference proteome</keyword>
<name>W7YIP4_9BACL</name>
<evidence type="ECO:0000259" key="2">
    <source>
        <dbReference type="SMART" id="SM00860"/>
    </source>
</evidence>
<keyword evidence="1" id="KW-0802">TPR repeat</keyword>
<sequence length="304" mass="34616">MMSDDLLAKLDALHEEDEYEEIVDTIMEIPAEDRDYVLISHLGRALSNLERYEEAIEQFLIIAAEGEDDPLWHYRMGLAYYYLEQYDNAQREFNIADTLEPGDEDTLEFLEWIRNKTVQKPIEDFPVELNPELITKFATDSDFANFWEDSEYAFEKYVMAPPTDDLIDSVQQELVFVLPAFYIQMMKVHNGGIPHNRIFPIVGATSEADAVTISAILGIGREKRNSLCGDLGSRHVIENGGYPEIGVVICECPSESGVVMLDYRSSGNDGEPEVVHVGKENHYKITMLAPNFEMFVRGLEKEVV</sequence>
<proteinExistence type="predicted"/>
<dbReference type="AlphaFoldDB" id="W7YIP4"/>
<evidence type="ECO:0000313" key="3">
    <source>
        <dbReference type="EMBL" id="GAF08327.1"/>
    </source>
</evidence>
<evidence type="ECO:0000256" key="1">
    <source>
        <dbReference type="PROSITE-ProRule" id="PRU00339"/>
    </source>
</evidence>
<dbReference type="SUPFAM" id="SSF160631">
    <property type="entry name" value="SMI1/KNR4-like"/>
    <property type="match status" value="1"/>
</dbReference>
<dbReference type="Gene3D" id="1.25.40.10">
    <property type="entry name" value="Tetratricopeptide repeat domain"/>
    <property type="match status" value="1"/>
</dbReference>
<dbReference type="InterPro" id="IPR018958">
    <property type="entry name" value="Knr4/Smi1-like_dom"/>
</dbReference>
<dbReference type="Proteomes" id="UP000019364">
    <property type="component" value="Unassembled WGS sequence"/>
</dbReference>
<accession>W7YIP4</accession>
<dbReference type="STRING" id="1236976.JCM16418_2396"/>
<feature type="repeat" description="TPR" evidence="1">
    <location>
        <begin position="70"/>
        <end position="103"/>
    </location>
</feature>
<protein>
    <recommendedName>
        <fullName evidence="2">Knr4/Smi1-like domain-containing protein</fullName>
    </recommendedName>
</protein>
<organism evidence="3 4">
    <name type="scientific">Paenibacillus pini JCM 16418</name>
    <dbReference type="NCBI Taxonomy" id="1236976"/>
    <lineage>
        <taxon>Bacteria</taxon>
        <taxon>Bacillati</taxon>
        <taxon>Bacillota</taxon>
        <taxon>Bacilli</taxon>
        <taxon>Bacillales</taxon>
        <taxon>Paenibacillaceae</taxon>
        <taxon>Paenibacillus</taxon>
    </lineage>
</organism>
<dbReference type="PROSITE" id="PS50005">
    <property type="entry name" value="TPR"/>
    <property type="match status" value="1"/>
</dbReference>
<dbReference type="InterPro" id="IPR011990">
    <property type="entry name" value="TPR-like_helical_dom_sf"/>
</dbReference>
<dbReference type="SUPFAM" id="SSF48452">
    <property type="entry name" value="TPR-like"/>
    <property type="match status" value="1"/>
</dbReference>
<dbReference type="InterPro" id="IPR037883">
    <property type="entry name" value="Knr4/Smi1-like_sf"/>
</dbReference>
<dbReference type="SMART" id="SM00860">
    <property type="entry name" value="SMI1_KNR4"/>
    <property type="match status" value="1"/>
</dbReference>
<feature type="domain" description="Knr4/Smi1-like" evidence="2">
    <location>
        <begin position="161"/>
        <end position="298"/>
    </location>
</feature>
<gene>
    <name evidence="3" type="ORF">JCM16418_2396</name>
</gene>
<dbReference type="eggNOG" id="COG0457">
    <property type="taxonomic scope" value="Bacteria"/>
</dbReference>
<reference evidence="3 4" key="1">
    <citation type="journal article" date="2014" name="Genome Announc.">
        <title>Draft Genome Sequence of Paenibacillus pini JCM 16418T, Isolated from the Rhizosphere of Pine Tree.</title>
        <authorList>
            <person name="Yuki M."/>
            <person name="Oshima K."/>
            <person name="Suda W."/>
            <person name="Oshida Y."/>
            <person name="Kitamura K."/>
            <person name="Iida Y."/>
            <person name="Hattori M."/>
            <person name="Ohkuma M."/>
        </authorList>
    </citation>
    <scope>NUCLEOTIDE SEQUENCE [LARGE SCALE GENOMIC DNA]</scope>
    <source>
        <strain evidence="3 4">JCM 16418</strain>
    </source>
</reference>
<dbReference type="Gene3D" id="3.40.1580.10">
    <property type="entry name" value="SMI1/KNR4-like"/>
    <property type="match status" value="1"/>
</dbReference>
<dbReference type="InterPro" id="IPR019734">
    <property type="entry name" value="TPR_rpt"/>
</dbReference>
<dbReference type="EMBL" id="BAVZ01000006">
    <property type="protein sequence ID" value="GAF08327.1"/>
    <property type="molecule type" value="Genomic_DNA"/>
</dbReference>
<evidence type="ECO:0000313" key="4">
    <source>
        <dbReference type="Proteomes" id="UP000019364"/>
    </source>
</evidence>
<dbReference type="Pfam" id="PF14568">
    <property type="entry name" value="SUKH_6"/>
    <property type="match status" value="1"/>
</dbReference>
<comment type="caution">
    <text evidence="3">The sequence shown here is derived from an EMBL/GenBank/DDBJ whole genome shotgun (WGS) entry which is preliminary data.</text>
</comment>